<dbReference type="AlphaFoldDB" id="E9Q592"/>
<evidence type="ECO:0000313" key="2">
    <source>
        <dbReference type="Ensembl" id="ENSMUSP00000122099.2"/>
    </source>
</evidence>
<dbReference type="MGI" id="MGI:1915848">
    <property type="gene designation" value="Dnajc8"/>
</dbReference>
<dbReference type="ExpressionAtlas" id="E9Q592">
    <property type="expression patterns" value="baseline and differential"/>
</dbReference>
<dbReference type="Antibodypedia" id="30906">
    <property type="antibodies" value="90 antibodies from 22 providers"/>
</dbReference>
<dbReference type="AGR" id="MGI:1915848"/>
<proteinExistence type="predicted"/>
<dbReference type="Bgee" id="ENSMUSG00000054405">
    <property type="expression patterns" value="Expressed in otic placode and 264 other cell types or tissues"/>
</dbReference>
<reference evidence="2 4" key="2">
    <citation type="journal article" date="2011" name="PLoS Biol.">
        <title>Modernizing reference genome assemblies.</title>
        <authorList>
            <person name="Church D.M."/>
            <person name="Schneider V.A."/>
            <person name="Graves T."/>
            <person name="Auger K."/>
            <person name="Cunningham F."/>
            <person name="Bouk N."/>
            <person name="Chen H.C."/>
            <person name="Agarwala R."/>
            <person name="McLaren W.M."/>
            <person name="Ritchie G.R."/>
            <person name="Albracht D."/>
            <person name="Kremitzki M."/>
            <person name="Rock S."/>
            <person name="Kotkiewicz H."/>
            <person name="Kremitzki C."/>
            <person name="Wollam A."/>
            <person name="Trani L."/>
            <person name="Fulton L."/>
            <person name="Fulton R."/>
            <person name="Matthews L."/>
            <person name="Whitehead S."/>
            <person name="Chow W."/>
            <person name="Torrance J."/>
            <person name="Dunn M."/>
            <person name="Harden G."/>
            <person name="Threadgold G."/>
            <person name="Wood J."/>
            <person name="Collins J."/>
            <person name="Heath P."/>
            <person name="Griffiths G."/>
            <person name="Pelan S."/>
            <person name="Grafham D."/>
            <person name="Eichler E.E."/>
            <person name="Weinstock G."/>
            <person name="Mardis E.R."/>
            <person name="Wilson R.K."/>
            <person name="Howe K."/>
            <person name="Flicek P."/>
            <person name="Hubbard T."/>
        </authorList>
    </citation>
    <scope>NUCLEOTIDE SEQUENCE [LARGE SCALE GENOMIC DNA]</scope>
    <source>
        <strain evidence="2 4">C57BL/6J</strain>
    </source>
</reference>
<accession>E9Q592</accession>
<dbReference type="HOGENOM" id="CLU_3359496_0_0_1"/>
<evidence type="ECO:0000313" key="4">
    <source>
        <dbReference type="Proteomes" id="UP000000589"/>
    </source>
</evidence>
<evidence type="ECO:0000313" key="3">
    <source>
        <dbReference type="MGI" id="MGI:1915848"/>
    </source>
</evidence>
<organism evidence="2 4">
    <name type="scientific">Mus musculus</name>
    <name type="common">Mouse</name>
    <dbReference type="NCBI Taxonomy" id="10090"/>
    <lineage>
        <taxon>Eukaryota</taxon>
        <taxon>Metazoa</taxon>
        <taxon>Chordata</taxon>
        <taxon>Craniata</taxon>
        <taxon>Vertebrata</taxon>
        <taxon>Euteleostomi</taxon>
        <taxon>Mammalia</taxon>
        <taxon>Eutheria</taxon>
        <taxon>Euarchontoglires</taxon>
        <taxon>Glires</taxon>
        <taxon>Rodentia</taxon>
        <taxon>Myomorpha</taxon>
        <taxon>Muroidea</taxon>
        <taxon>Muridae</taxon>
        <taxon>Murinae</taxon>
        <taxon>Mus</taxon>
        <taxon>Mus</taxon>
    </lineage>
</organism>
<dbReference type="Proteomes" id="UP000000589">
    <property type="component" value="Chromosome 4"/>
</dbReference>
<gene>
    <name evidence="2 3" type="primary">Dnajc8</name>
</gene>
<dbReference type="GeneTree" id="ENSGT00390000012569"/>
<protein>
    <submittedName>
        <fullName evidence="2">DnaJ heat shock protein family (Hsp40) member C8</fullName>
    </submittedName>
</protein>
<sequence length="36" mass="3468">MAASGESGASGGGGSTEEAFMTFYSEEGGPCPTPLP</sequence>
<reference evidence="2" key="3">
    <citation type="submission" date="2025-08" db="UniProtKB">
        <authorList>
            <consortium name="Ensembl"/>
        </authorList>
    </citation>
    <scope>IDENTIFICATION</scope>
    <source>
        <strain evidence="2">C57BL/6J</strain>
    </source>
</reference>
<evidence type="ECO:0000256" key="1">
    <source>
        <dbReference type="SAM" id="MobiDB-lite"/>
    </source>
</evidence>
<reference evidence="2 4" key="1">
    <citation type="journal article" date="2009" name="PLoS Biol.">
        <title>Lineage-specific biology revealed by a finished genome assembly of the mouse.</title>
        <authorList>
            <consortium name="Mouse Genome Sequencing Consortium"/>
            <person name="Church D.M."/>
            <person name="Goodstadt L."/>
            <person name="Hillier L.W."/>
            <person name="Zody M.C."/>
            <person name="Goldstein S."/>
            <person name="She X."/>
            <person name="Bult C.J."/>
            <person name="Agarwala R."/>
            <person name="Cherry J.L."/>
            <person name="DiCuccio M."/>
            <person name="Hlavina W."/>
            <person name="Kapustin Y."/>
            <person name="Meric P."/>
            <person name="Maglott D."/>
            <person name="Birtle Z."/>
            <person name="Marques A.C."/>
            <person name="Graves T."/>
            <person name="Zhou S."/>
            <person name="Teague B."/>
            <person name="Potamousis K."/>
            <person name="Churas C."/>
            <person name="Place M."/>
            <person name="Herschleb J."/>
            <person name="Runnheim R."/>
            <person name="Forrest D."/>
            <person name="Amos-Landgraf J."/>
            <person name="Schwartz D.C."/>
            <person name="Cheng Z."/>
            <person name="Lindblad-Toh K."/>
            <person name="Eichler E.E."/>
            <person name="Ponting C.P."/>
        </authorList>
    </citation>
    <scope>NUCLEOTIDE SEQUENCE [LARGE SCALE GENOMIC DNA]</scope>
    <source>
        <strain evidence="2 4">C57BL/6J</strain>
    </source>
</reference>
<feature type="region of interest" description="Disordered" evidence="1">
    <location>
        <begin position="1"/>
        <end position="36"/>
    </location>
</feature>
<reference evidence="2" key="4">
    <citation type="submission" date="2025-09" db="UniProtKB">
        <authorList>
            <consortium name="Ensembl"/>
        </authorList>
    </citation>
    <scope>IDENTIFICATION</scope>
    <source>
        <strain evidence="2">C57BL/6J</strain>
    </source>
</reference>
<keyword evidence="4" id="KW-1185">Reference proteome</keyword>
<dbReference type="VEuPathDB" id="HostDB:ENSMUSG00000054405"/>
<name>E9Q592_MOUSE</name>
<dbReference type="Ensembl" id="ENSMUST00000139074.8">
    <property type="protein sequence ID" value="ENSMUSP00000122099.2"/>
    <property type="gene ID" value="ENSMUSG00000054405.15"/>
</dbReference>